<evidence type="ECO:0000256" key="1">
    <source>
        <dbReference type="SAM" id="MobiDB-lite"/>
    </source>
</evidence>
<feature type="region of interest" description="Disordered" evidence="1">
    <location>
        <begin position="133"/>
        <end position="181"/>
    </location>
</feature>
<reference evidence="2" key="1">
    <citation type="submission" date="2015-04" db="UniProtKB">
        <authorList>
            <consortium name="EnsemblPlants"/>
        </authorList>
    </citation>
    <scope>IDENTIFICATION</scope>
</reference>
<keyword evidence="3" id="KW-1185">Reference proteome</keyword>
<dbReference type="HOGENOM" id="CLU_1491339_0_0_1"/>
<dbReference type="Gramene" id="OPUNC01G15270.1">
    <property type="protein sequence ID" value="OPUNC01G15270.1"/>
    <property type="gene ID" value="OPUNC01G15270"/>
</dbReference>
<feature type="region of interest" description="Disordered" evidence="1">
    <location>
        <begin position="43"/>
        <end position="76"/>
    </location>
</feature>
<protein>
    <submittedName>
        <fullName evidence="2">Uncharacterized protein</fullName>
    </submittedName>
</protein>
<name>A0A0E0JIH5_ORYPU</name>
<evidence type="ECO:0000313" key="2">
    <source>
        <dbReference type="EnsemblPlants" id="OPUNC01G15270.1"/>
    </source>
</evidence>
<dbReference type="Proteomes" id="UP000026962">
    <property type="component" value="Chromosome 1"/>
</dbReference>
<accession>A0A0E0JIH5</accession>
<sequence length="181" mass="18907">MIQIPKRKMCPCIATGSDSASPAVGGYPGPWAITKYHQQTVEGRDLTPPEGGGAGNKVEGSETSSVTHRGGLQGGVRRRLTYGGGSAAEGALQAVGALLHHPPIAPEPETPIQCWLEDVANLVTTAQQQLITGGRASTAGTSHAKRGLDASRAPRRCKGRGLRKDQNQVILDPLSLHPRPG</sequence>
<proteinExistence type="predicted"/>
<organism evidence="2">
    <name type="scientific">Oryza punctata</name>
    <name type="common">Red rice</name>
    <dbReference type="NCBI Taxonomy" id="4537"/>
    <lineage>
        <taxon>Eukaryota</taxon>
        <taxon>Viridiplantae</taxon>
        <taxon>Streptophyta</taxon>
        <taxon>Embryophyta</taxon>
        <taxon>Tracheophyta</taxon>
        <taxon>Spermatophyta</taxon>
        <taxon>Magnoliopsida</taxon>
        <taxon>Liliopsida</taxon>
        <taxon>Poales</taxon>
        <taxon>Poaceae</taxon>
        <taxon>BOP clade</taxon>
        <taxon>Oryzoideae</taxon>
        <taxon>Oryzeae</taxon>
        <taxon>Oryzinae</taxon>
        <taxon>Oryza</taxon>
    </lineage>
</organism>
<reference evidence="2" key="2">
    <citation type="submission" date="2018-05" db="EMBL/GenBank/DDBJ databases">
        <title>OpunRS2 (Oryza punctata Reference Sequence Version 2).</title>
        <authorList>
            <person name="Zhang J."/>
            <person name="Kudrna D."/>
            <person name="Lee S."/>
            <person name="Talag J."/>
            <person name="Welchert J."/>
            <person name="Wing R.A."/>
        </authorList>
    </citation>
    <scope>NUCLEOTIDE SEQUENCE [LARGE SCALE GENOMIC DNA]</scope>
</reference>
<dbReference type="AlphaFoldDB" id="A0A0E0JIH5"/>
<dbReference type="EnsemblPlants" id="OPUNC01G15270.1">
    <property type="protein sequence ID" value="OPUNC01G15270.1"/>
    <property type="gene ID" value="OPUNC01G15270"/>
</dbReference>
<evidence type="ECO:0000313" key="3">
    <source>
        <dbReference type="Proteomes" id="UP000026962"/>
    </source>
</evidence>